<keyword evidence="5" id="KW-1185">Reference proteome</keyword>
<dbReference type="Gene3D" id="3.40.50.1820">
    <property type="entry name" value="alpha/beta hydrolase"/>
    <property type="match status" value="1"/>
</dbReference>
<dbReference type="InterPro" id="IPR013094">
    <property type="entry name" value="AB_hydrolase_3"/>
</dbReference>
<accession>A0A2U1Q8X9</accession>
<evidence type="ECO:0000256" key="1">
    <source>
        <dbReference type="ARBA" id="ARBA00010515"/>
    </source>
</evidence>
<dbReference type="PANTHER" id="PTHR23024:SF479">
    <property type="entry name" value="CARBOXYLESTERASE 2-RELATED"/>
    <property type="match status" value="1"/>
</dbReference>
<evidence type="ECO:0000256" key="2">
    <source>
        <dbReference type="ARBA" id="ARBA00022801"/>
    </source>
</evidence>
<proteinExistence type="inferred from homology"/>
<dbReference type="InterPro" id="IPR002168">
    <property type="entry name" value="Lipase_GDXG_HIS_AS"/>
</dbReference>
<dbReference type="Proteomes" id="UP000245207">
    <property type="component" value="Unassembled WGS sequence"/>
</dbReference>
<evidence type="ECO:0000259" key="3">
    <source>
        <dbReference type="Pfam" id="PF07859"/>
    </source>
</evidence>
<comment type="similarity">
    <text evidence="1">Belongs to the 'GDXG' lipolytic enzyme family.</text>
</comment>
<protein>
    <submittedName>
        <fullName evidence="4">Alpha/beta hydrolase fold-3</fullName>
    </submittedName>
</protein>
<comment type="caution">
    <text evidence="4">The sequence shown here is derived from an EMBL/GenBank/DDBJ whole genome shotgun (WGS) entry which is preliminary data.</text>
</comment>
<dbReference type="Pfam" id="PF07859">
    <property type="entry name" value="Abhydrolase_3"/>
    <property type="match status" value="1"/>
</dbReference>
<dbReference type="PANTHER" id="PTHR23024">
    <property type="entry name" value="ARYLACETAMIDE DEACETYLASE"/>
    <property type="match status" value="1"/>
</dbReference>
<dbReference type="SUPFAM" id="SSF53474">
    <property type="entry name" value="alpha/beta-Hydrolases"/>
    <property type="match status" value="1"/>
</dbReference>
<dbReference type="EMBL" id="PKPP01000314">
    <property type="protein sequence ID" value="PWA94457.1"/>
    <property type="molecule type" value="Genomic_DNA"/>
</dbReference>
<evidence type="ECO:0000313" key="4">
    <source>
        <dbReference type="EMBL" id="PWA94457.1"/>
    </source>
</evidence>
<dbReference type="InterPro" id="IPR029058">
    <property type="entry name" value="AB_hydrolase_fold"/>
</dbReference>
<reference evidence="4 5" key="1">
    <citation type="journal article" date="2018" name="Mol. Plant">
        <title>The genome of Artemisia annua provides insight into the evolution of Asteraceae family and artemisinin biosynthesis.</title>
        <authorList>
            <person name="Shen Q."/>
            <person name="Zhang L."/>
            <person name="Liao Z."/>
            <person name="Wang S."/>
            <person name="Yan T."/>
            <person name="Shi P."/>
            <person name="Liu M."/>
            <person name="Fu X."/>
            <person name="Pan Q."/>
            <person name="Wang Y."/>
            <person name="Lv Z."/>
            <person name="Lu X."/>
            <person name="Zhang F."/>
            <person name="Jiang W."/>
            <person name="Ma Y."/>
            <person name="Chen M."/>
            <person name="Hao X."/>
            <person name="Li L."/>
            <person name="Tang Y."/>
            <person name="Lv G."/>
            <person name="Zhou Y."/>
            <person name="Sun X."/>
            <person name="Brodelius P.E."/>
            <person name="Rose J.K.C."/>
            <person name="Tang K."/>
        </authorList>
    </citation>
    <scope>NUCLEOTIDE SEQUENCE [LARGE SCALE GENOMIC DNA]</scope>
    <source>
        <strain evidence="5">cv. Huhao1</strain>
        <tissue evidence="4">Leaf</tissue>
    </source>
</reference>
<dbReference type="OrthoDB" id="408631at2759"/>
<organism evidence="4 5">
    <name type="scientific">Artemisia annua</name>
    <name type="common">Sweet wormwood</name>
    <dbReference type="NCBI Taxonomy" id="35608"/>
    <lineage>
        <taxon>Eukaryota</taxon>
        <taxon>Viridiplantae</taxon>
        <taxon>Streptophyta</taxon>
        <taxon>Embryophyta</taxon>
        <taxon>Tracheophyta</taxon>
        <taxon>Spermatophyta</taxon>
        <taxon>Magnoliopsida</taxon>
        <taxon>eudicotyledons</taxon>
        <taxon>Gunneridae</taxon>
        <taxon>Pentapetalae</taxon>
        <taxon>asterids</taxon>
        <taxon>campanulids</taxon>
        <taxon>Asterales</taxon>
        <taxon>Asteraceae</taxon>
        <taxon>Asteroideae</taxon>
        <taxon>Anthemideae</taxon>
        <taxon>Artemisiinae</taxon>
        <taxon>Artemisia</taxon>
    </lineage>
</organism>
<dbReference type="PROSITE" id="PS01173">
    <property type="entry name" value="LIPASE_GDXG_HIS"/>
    <property type="match status" value="1"/>
</dbReference>
<evidence type="ECO:0000313" key="5">
    <source>
        <dbReference type="Proteomes" id="UP000245207"/>
    </source>
</evidence>
<sequence>MVLVELNFPGWVLIEMDAKKGFKDTVELQYRDCKQQVKGTKVVNLIKQKWSKKPAAMNNDTEKNKEKKFEEEFPVLQQNKNPVGKTKQKDLNRFAPLETLGNNEKQEMNMMKDKIIEDKMVKMNSKPSVEEVKVVKDKEHHTINYTTLYSNKHKRTHTSLTTFNNGSIRKRGNTRLRTILPCLQKRANKKTYGYPNHSTIDRSHNQHRLKRRNHFTRPQNLRAPLHPVSAAKKLPLIIYIHGGAFTIESAFSTLYHTHLNSLTAAAEAISISIEYRLAPEHVVLACYNDCWEALKWVEQQSDTWIKDHADLNRVFLVGDSAGANIAHNLAVRAGVDRVNLNIVGMILVHPYFEFAELGKLWMYICPGSSGVSDPRINPAAEPGLIEKIVCGKVLVCVAGSDTLKDRGVMYHELLKNSGWNGDVEIVETEGEDHVFHLFKPDCEAANKFVALLASFINQHCK</sequence>
<dbReference type="AlphaFoldDB" id="A0A2U1Q8X9"/>
<gene>
    <name evidence="4" type="ORF">CTI12_AA062220</name>
</gene>
<keyword evidence="2 4" id="KW-0378">Hydrolase</keyword>
<name>A0A2U1Q8X9_ARTAN</name>
<dbReference type="InterPro" id="IPR050466">
    <property type="entry name" value="Carboxylest/Gibb_receptor"/>
</dbReference>
<dbReference type="GO" id="GO:0016787">
    <property type="term" value="F:hydrolase activity"/>
    <property type="evidence" value="ECO:0007669"/>
    <property type="project" value="UniProtKB-KW"/>
</dbReference>
<feature type="domain" description="Alpha/beta hydrolase fold-3" evidence="3">
    <location>
        <begin position="237"/>
        <end position="436"/>
    </location>
</feature>
<dbReference type="STRING" id="35608.A0A2U1Q8X9"/>